<dbReference type="RefSeq" id="WP_216128429.1">
    <property type="nucleotide sequence ID" value="NZ_CP064782.1"/>
</dbReference>
<dbReference type="EMBL" id="CP064782">
    <property type="protein sequence ID" value="QWT48774.1"/>
    <property type="molecule type" value="Genomic_DNA"/>
</dbReference>
<dbReference type="Pfam" id="PF04393">
    <property type="entry name" value="DUF535"/>
    <property type="match status" value="1"/>
</dbReference>
<dbReference type="InterPro" id="IPR007488">
    <property type="entry name" value="DUF535"/>
</dbReference>
<dbReference type="PANTHER" id="PTHR38785:SF1">
    <property type="entry name" value="HOMOLOG OF VIRK"/>
    <property type="match status" value="1"/>
</dbReference>
<dbReference type="AlphaFoldDB" id="A0A975SLY4"/>
<gene>
    <name evidence="1" type="ORF">Azoinq_13215</name>
</gene>
<dbReference type="PANTHER" id="PTHR38785">
    <property type="entry name" value="HOMOLOG OF VIRK"/>
    <property type="match status" value="1"/>
</dbReference>
<organism evidence="1 2">
    <name type="scientific">Azospira inquinata</name>
    <dbReference type="NCBI Taxonomy" id="2785627"/>
    <lineage>
        <taxon>Bacteria</taxon>
        <taxon>Pseudomonadati</taxon>
        <taxon>Pseudomonadota</taxon>
        <taxon>Betaproteobacteria</taxon>
        <taxon>Rhodocyclales</taxon>
        <taxon>Rhodocyclaceae</taxon>
        <taxon>Azospira</taxon>
    </lineage>
</organism>
<evidence type="ECO:0000313" key="2">
    <source>
        <dbReference type="Proteomes" id="UP000683428"/>
    </source>
</evidence>
<reference evidence="1" key="1">
    <citation type="submission" date="2020-11" db="EMBL/GenBank/DDBJ databases">
        <title>Azospira inquinata sp. nov.</title>
        <authorList>
            <person name="Moe W.M."/>
            <person name="Mikes M.C."/>
        </authorList>
    </citation>
    <scope>NUCLEOTIDE SEQUENCE</scope>
    <source>
        <strain evidence="1">Azo-3</strain>
    </source>
</reference>
<accession>A0A975SLY4</accession>
<proteinExistence type="predicted"/>
<name>A0A975SLY4_9RHOO</name>
<dbReference type="GO" id="GO:0006974">
    <property type="term" value="P:DNA damage response"/>
    <property type="evidence" value="ECO:0007669"/>
    <property type="project" value="TreeGrafter"/>
</dbReference>
<sequence>MLGKNTFFEALPQKISLSEKLNYISLPFHALIQCKWNHSAILLRAKYLLILLLSLRTYKKSLAAVSSLNLSADIDTDPQVPLNYITIGYLSTNLSIKDRARILINHHKFISSTLQKKAIDTIYRSDLEIFSSDVGGFSLNVSLGSPTETNKEGDLSLHLYFKNKPIYQLSFSFSPGIIFGLKESNVCFLTRMQTAKGNHELAREISSSLCEVSPQWILFSGLSGIAEALSIRAIVGISSIHQSSYKASYAEQFKTTYDNFFEALGALKIPGHLYIISLPLQLKPIELITRRHRSRTLKKRKIRDSIREGCYHGIKAHLSNFSY</sequence>
<protein>
    <submittedName>
        <fullName evidence="1">DUF535 family protein</fullName>
    </submittedName>
</protein>
<evidence type="ECO:0000313" key="1">
    <source>
        <dbReference type="EMBL" id="QWT48774.1"/>
    </source>
</evidence>
<dbReference type="Proteomes" id="UP000683428">
    <property type="component" value="Chromosome"/>
</dbReference>
<dbReference type="KEGG" id="aiq:Azoinq_13215"/>
<keyword evidence="2" id="KW-1185">Reference proteome</keyword>